<dbReference type="Pfam" id="PF03992">
    <property type="entry name" value="ABM"/>
    <property type="match status" value="1"/>
</dbReference>
<dbReference type="PANTHER" id="PTHR33336:SF3">
    <property type="entry name" value="ABM DOMAIN-CONTAINING PROTEIN"/>
    <property type="match status" value="1"/>
</dbReference>
<dbReference type="RefSeq" id="WP_092364054.1">
    <property type="nucleotide sequence ID" value="NZ_FNBM01000001.1"/>
</dbReference>
<evidence type="ECO:0000313" key="2">
    <source>
        <dbReference type="EMBL" id="SDE93508.1"/>
    </source>
</evidence>
<reference evidence="2 3" key="1">
    <citation type="submission" date="2016-10" db="EMBL/GenBank/DDBJ databases">
        <authorList>
            <person name="de Groot N.N."/>
        </authorList>
    </citation>
    <scope>NUCLEOTIDE SEQUENCE [LARGE SCALE GENOMIC DNA]</scope>
    <source>
        <strain evidence="2 3">LMG 25475</strain>
    </source>
</reference>
<dbReference type="GO" id="GO:0004497">
    <property type="term" value="F:monooxygenase activity"/>
    <property type="evidence" value="ECO:0007669"/>
    <property type="project" value="UniProtKB-KW"/>
</dbReference>
<dbReference type="AlphaFoldDB" id="A0A1G7GZB9"/>
<dbReference type="EMBL" id="FNBM01000001">
    <property type="protein sequence ID" value="SDE93508.1"/>
    <property type="molecule type" value="Genomic_DNA"/>
</dbReference>
<proteinExistence type="predicted"/>
<dbReference type="GO" id="GO:0005829">
    <property type="term" value="C:cytosol"/>
    <property type="evidence" value="ECO:0007669"/>
    <property type="project" value="TreeGrafter"/>
</dbReference>
<organism evidence="2 3">
    <name type="scientific">Phytopseudomonas seleniipraecipitans</name>
    <dbReference type="NCBI Taxonomy" id="640205"/>
    <lineage>
        <taxon>Bacteria</taxon>
        <taxon>Pseudomonadati</taxon>
        <taxon>Pseudomonadota</taxon>
        <taxon>Gammaproteobacteria</taxon>
        <taxon>Pseudomonadales</taxon>
        <taxon>Pseudomonadaceae</taxon>
        <taxon>Phytopseudomonas</taxon>
    </lineage>
</organism>
<dbReference type="Proteomes" id="UP000243378">
    <property type="component" value="Unassembled WGS sequence"/>
</dbReference>
<accession>A0A1G7GZB9</accession>
<dbReference type="InterPro" id="IPR011008">
    <property type="entry name" value="Dimeric_a/b-barrel"/>
</dbReference>
<dbReference type="PROSITE" id="PS51725">
    <property type="entry name" value="ABM"/>
    <property type="match status" value="1"/>
</dbReference>
<dbReference type="InterPro" id="IPR050744">
    <property type="entry name" value="AI-2_Isomerase_LsrG"/>
</dbReference>
<feature type="domain" description="ABM" evidence="1">
    <location>
        <begin position="2"/>
        <end position="90"/>
    </location>
</feature>
<keyword evidence="2" id="KW-0560">Oxidoreductase</keyword>
<dbReference type="OrthoDB" id="9812192at2"/>
<keyword evidence="2" id="KW-0503">Monooxygenase</keyword>
<dbReference type="PANTHER" id="PTHR33336">
    <property type="entry name" value="QUINOL MONOOXYGENASE YGIN-RELATED"/>
    <property type="match status" value="1"/>
</dbReference>
<dbReference type="SUPFAM" id="SSF54909">
    <property type="entry name" value="Dimeric alpha+beta barrel"/>
    <property type="match status" value="1"/>
</dbReference>
<protein>
    <submittedName>
        <fullName evidence="2">Quinol monooxygenase YgiN</fullName>
    </submittedName>
</protein>
<dbReference type="InterPro" id="IPR007138">
    <property type="entry name" value="ABM_dom"/>
</dbReference>
<dbReference type="STRING" id="640205.SAMN05216381_0408"/>
<name>A0A1G7GZB9_9GAMM</name>
<dbReference type="Gene3D" id="3.30.70.100">
    <property type="match status" value="1"/>
</dbReference>
<evidence type="ECO:0000259" key="1">
    <source>
        <dbReference type="PROSITE" id="PS51725"/>
    </source>
</evidence>
<gene>
    <name evidence="2" type="ORF">SAMN05216381_0408</name>
</gene>
<evidence type="ECO:0000313" key="3">
    <source>
        <dbReference type="Proteomes" id="UP000243378"/>
    </source>
</evidence>
<sequence>MLTVIAQDFIKVEHIEDVLPLYAELVRKTRKEPLCLSYDLHIDQKDSGHFVFIETWPDKAALDTHCKTEHFRTLVPKIDSYRRQPGTFLLMDAFTEKPSKAEH</sequence>